<dbReference type="OrthoDB" id="1939643at2759"/>
<dbReference type="Pfam" id="PF11699">
    <property type="entry name" value="CENP-C_C"/>
    <property type="match status" value="1"/>
</dbReference>
<evidence type="ECO:0000256" key="6">
    <source>
        <dbReference type="ARBA" id="ARBA00075033"/>
    </source>
</evidence>
<reference evidence="9 10" key="1">
    <citation type="journal article" date="2016" name="Mol. Biol. Evol.">
        <title>Comparative Genomics of Early-Diverging Mushroom-Forming Fungi Provides Insights into the Origins of Lignocellulose Decay Capabilities.</title>
        <authorList>
            <person name="Nagy L.G."/>
            <person name="Riley R."/>
            <person name="Tritt A."/>
            <person name="Adam C."/>
            <person name="Daum C."/>
            <person name="Floudas D."/>
            <person name="Sun H."/>
            <person name="Yadav J.S."/>
            <person name="Pangilinan J."/>
            <person name="Larsson K.H."/>
            <person name="Matsuura K."/>
            <person name="Barry K."/>
            <person name="Labutti K."/>
            <person name="Kuo R."/>
            <person name="Ohm R.A."/>
            <person name="Bhattacharya S.S."/>
            <person name="Shirouzu T."/>
            <person name="Yoshinaga Y."/>
            <person name="Martin F.M."/>
            <person name="Grigoriev I.V."/>
            <person name="Hibbett D.S."/>
        </authorList>
    </citation>
    <scope>NUCLEOTIDE SEQUENCE [LARGE SCALE GENOMIC DNA]</scope>
    <source>
        <strain evidence="9 10">HHB14362 ss-1</strain>
    </source>
</reference>
<feature type="compositionally biased region" description="Polar residues" evidence="7">
    <location>
        <begin position="301"/>
        <end position="322"/>
    </location>
</feature>
<dbReference type="GO" id="GO:0000776">
    <property type="term" value="C:kinetochore"/>
    <property type="evidence" value="ECO:0007669"/>
    <property type="project" value="InterPro"/>
</dbReference>
<feature type="compositionally biased region" description="Basic and acidic residues" evidence="7">
    <location>
        <begin position="231"/>
        <end position="242"/>
    </location>
</feature>
<dbReference type="EMBL" id="KV425645">
    <property type="protein sequence ID" value="KZT19256.1"/>
    <property type="molecule type" value="Genomic_DNA"/>
</dbReference>
<keyword evidence="10" id="KW-1185">Reference proteome</keyword>
<dbReference type="GO" id="GO:0051382">
    <property type="term" value="P:kinetochore assembly"/>
    <property type="evidence" value="ECO:0007669"/>
    <property type="project" value="InterPro"/>
</dbReference>
<sequence>MVSRKPTVKRSIFATDAEGSERSKHTGAADSVPQSKSSGEFDDFEYILRRGDDIAPAKAKPGGRLKGLFPSSVNHADELEMSVGPEVFENTSSRGNMPEPPFPSSSHNSDIARRTTPRSVAGVATRRGAVHHSSNRSMTPNSSGPSGAHRQAYSSRDTNMQLGQSNDNYDEVPTSEGPTARASPNKKGKRKTSDANEKTRPSKKARTLNLTRRDSKRSPKKYPIAEQTPSDDGHTHEGLRRSPRKRYEPLEWWRLEKAVYSLRAMGGTNVPHIKEIIRLPKEPTRSLSAVGRRRRKRKPRQSVNQVESDTEITRPNSGQSWDDNTESHGVVVDYVTKDEVEKHIVSTFKMLQPKPASNEDFFFQRVFGDGGFMAAGYLTIPPGKAKPSKNTKDNTYVFYVIEGAVNFRLNQNSFILATGGEFLAPRGNTYYIQNISDRETKLFFAQARKVPVEEDEEAPMLPSRDT</sequence>
<comment type="similarity">
    <text evidence="2">Belongs to the CENP-C/MIF2 family.</text>
</comment>
<name>A0A165N732_9AGAM</name>
<dbReference type="GO" id="GO:0051455">
    <property type="term" value="P:spindle attachment to meiosis I kinetochore"/>
    <property type="evidence" value="ECO:0007669"/>
    <property type="project" value="TreeGrafter"/>
</dbReference>
<evidence type="ECO:0000313" key="10">
    <source>
        <dbReference type="Proteomes" id="UP000076761"/>
    </source>
</evidence>
<proteinExistence type="inferred from homology"/>
<dbReference type="PANTHER" id="PTHR16684:SF11">
    <property type="entry name" value="CENTROMERE PROTEIN C"/>
    <property type="match status" value="1"/>
</dbReference>
<dbReference type="InterPro" id="IPR011051">
    <property type="entry name" value="RmlC_Cupin_sf"/>
</dbReference>
<evidence type="ECO:0000256" key="2">
    <source>
        <dbReference type="ARBA" id="ARBA00010291"/>
    </source>
</evidence>
<dbReference type="CDD" id="cd06993">
    <property type="entry name" value="cupin_CENP-C_C"/>
    <property type="match status" value="1"/>
</dbReference>
<dbReference type="FunFam" id="2.60.120.10:FF:000033">
    <property type="entry name" value="Centromere protein C 1"/>
    <property type="match status" value="1"/>
</dbReference>
<dbReference type="InterPro" id="IPR014710">
    <property type="entry name" value="RmlC-like_jellyroll"/>
</dbReference>
<dbReference type="PANTHER" id="PTHR16684">
    <property type="entry name" value="CENTROMERE PROTEIN C"/>
    <property type="match status" value="1"/>
</dbReference>
<evidence type="ECO:0000256" key="3">
    <source>
        <dbReference type="ARBA" id="ARBA00023125"/>
    </source>
</evidence>
<dbReference type="InterPro" id="IPR025974">
    <property type="entry name" value="Mif2/CENP-C_cupin"/>
</dbReference>
<feature type="compositionally biased region" description="Polar residues" evidence="7">
    <location>
        <begin position="135"/>
        <end position="145"/>
    </location>
</feature>
<feature type="region of interest" description="Disordered" evidence="7">
    <location>
        <begin position="76"/>
        <end position="242"/>
    </location>
</feature>
<evidence type="ECO:0000256" key="7">
    <source>
        <dbReference type="SAM" id="MobiDB-lite"/>
    </source>
</evidence>
<dbReference type="GO" id="GO:0019237">
    <property type="term" value="F:centromeric DNA binding"/>
    <property type="evidence" value="ECO:0007669"/>
    <property type="project" value="InterPro"/>
</dbReference>
<comment type="function">
    <text evidence="5">Component of the kinetochore, a multiprotein complex that assembles on centromeric DNA and attaches chromosomes to spindle microtubules, mediating chromosome segregation and sister chromatid segregation during meiosis and mitosis. Component of the inner kinetochore constitutive centromere-associated network (CCAN), which serves as a structural platform for outer kinetochore assembly.</text>
</comment>
<evidence type="ECO:0000313" key="9">
    <source>
        <dbReference type="EMBL" id="KZT19256.1"/>
    </source>
</evidence>
<gene>
    <name evidence="9" type="ORF">NEOLEDRAFT_1142271</name>
</gene>
<dbReference type="SUPFAM" id="SSF51182">
    <property type="entry name" value="RmlC-like cupins"/>
    <property type="match status" value="1"/>
</dbReference>
<feature type="region of interest" description="Disordered" evidence="7">
    <location>
        <begin position="286"/>
        <end position="325"/>
    </location>
</feature>
<keyword evidence="3" id="KW-0238">DNA-binding</keyword>
<dbReference type="GO" id="GO:0051315">
    <property type="term" value="P:attachment of mitotic spindle microtubules to kinetochore"/>
    <property type="evidence" value="ECO:0007669"/>
    <property type="project" value="TreeGrafter"/>
</dbReference>
<protein>
    <recommendedName>
        <fullName evidence="6">CENP-C homolog</fullName>
    </recommendedName>
</protein>
<dbReference type="STRING" id="1314782.A0A165N732"/>
<feature type="domain" description="Mif2/CENP-C cupin" evidence="8">
    <location>
        <begin position="361"/>
        <end position="446"/>
    </location>
</feature>
<dbReference type="AlphaFoldDB" id="A0A165N732"/>
<evidence type="ECO:0000259" key="8">
    <source>
        <dbReference type="Pfam" id="PF11699"/>
    </source>
</evidence>
<organism evidence="9 10">
    <name type="scientific">Neolentinus lepideus HHB14362 ss-1</name>
    <dbReference type="NCBI Taxonomy" id="1314782"/>
    <lineage>
        <taxon>Eukaryota</taxon>
        <taxon>Fungi</taxon>
        <taxon>Dikarya</taxon>
        <taxon>Basidiomycota</taxon>
        <taxon>Agaricomycotina</taxon>
        <taxon>Agaricomycetes</taxon>
        <taxon>Gloeophyllales</taxon>
        <taxon>Gloeophyllaceae</taxon>
        <taxon>Neolentinus</taxon>
    </lineage>
</organism>
<dbReference type="Proteomes" id="UP000076761">
    <property type="component" value="Unassembled WGS sequence"/>
</dbReference>
<feature type="region of interest" description="Disordered" evidence="7">
    <location>
        <begin position="1"/>
        <end position="41"/>
    </location>
</feature>
<accession>A0A165N732</accession>
<dbReference type="InterPro" id="IPR028386">
    <property type="entry name" value="CENP-C/Mif2/cnp3"/>
</dbReference>
<feature type="compositionally biased region" description="Basic and acidic residues" evidence="7">
    <location>
        <begin position="191"/>
        <end position="200"/>
    </location>
</feature>
<dbReference type="InParanoid" id="A0A165N732"/>
<feature type="compositionally biased region" description="Basic residues" evidence="7">
    <location>
        <begin position="291"/>
        <end position="300"/>
    </location>
</feature>
<evidence type="ECO:0000256" key="4">
    <source>
        <dbReference type="ARBA" id="ARBA00023242"/>
    </source>
</evidence>
<feature type="compositionally biased region" description="Polar residues" evidence="7">
    <location>
        <begin position="152"/>
        <end position="167"/>
    </location>
</feature>
<evidence type="ECO:0000256" key="5">
    <source>
        <dbReference type="ARBA" id="ARBA00057947"/>
    </source>
</evidence>
<comment type="subcellular location">
    <subcellularLocation>
        <location evidence="1">Nucleus</location>
    </subcellularLocation>
</comment>
<keyword evidence="4" id="KW-0539">Nucleus</keyword>
<evidence type="ECO:0000256" key="1">
    <source>
        <dbReference type="ARBA" id="ARBA00004123"/>
    </source>
</evidence>
<dbReference type="GO" id="GO:0005634">
    <property type="term" value="C:nucleus"/>
    <property type="evidence" value="ECO:0007669"/>
    <property type="project" value="UniProtKB-SubCell"/>
</dbReference>
<dbReference type="Gene3D" id="2.60.120.10">
    <property type="entry name" value="Jelly Rolls"/>
    <property type="match status" value="1"/>
</dbReference>